<sequence>MNDHLEADEQSDPGYSHMPEEMLDQETSFAMNSASENFNFSFETVDADEPSLDPSTASFMQGYEFAHQMGNMFDTANAAQSTQETFLNQDTEMNESSYGDYIHLNSPTEDDNCGYFDESQLLALLNIPPSDAQTGETSFSTLVPSTPISTYGGQDLTRTAPGAPMTPMQDRSASSKRFSSPQEDDNTRPHKKPLVLHSGPPQIQPQQPVDDQLKANYIARNLAFSPAKIQRSSKVADAQVTRISTDVPWRQEFVDGKRRKTKIFIGYAKNIIDARRADEAWRAAHSHGHPRTTTTPASDDTFPDLSAQGTDPKYLVLCSQIFYAICDWDRISEWNQVIEPSKRDELLDEIYHKRIAAGYQGLKGASVEELRPSDERLAGLIPDADDQHYRLMGTPFPEDYIVEQMSFNLIDAAIDAQQGKLNVQPLQERVDAIAQTLRTSKQVYKSLRGSALSWVHRVASQPMHEAKSKRNNTVVNFAKNRRAKEATKITQAEWQRKMDGKKESSSEQEEA</sequence>
<organism evidence="2 3">
    <name type="scientific">Sarocladium strictum</name>
    <name type="common">Black bundle disease fungus</name>
    <name type="synonym">Acremonium strictum</name>
    <dbReference type="NCBI Taxonomy" id="5046"/>
    <lineage>
        <taxon>Eukaryota</taxon>
        <taxon>Fungi</taxon>
        <taxon>Dikarya</taxon>
        <taxon>Ascomycota</taxon>
        <taxon>Pezizomycotina</taxon>
        <taxon>Sordariomycetes</taxon>
        <taxon>Hypocreomycetidae</taxon>
        <taxon>Hypocreales</taxon>
        <taxon>Sarocladiaceae</taxon>
        <taxon>Sarocladium</taxon>
    </lineage>
</organism>
<comment type="caution">
    <text evidence="2">The sequence shown here is derived from an EMBL/GenBank/DDBJ whole genome shotgun (WGS) entry which is preliminary data.</text>
</comment>
<gene>
    <name evidence="2" type="ORF">NLU13_6791</name>
</gene>
<keyword evidence="3" id="KW-1185">Reference proteome</keyword>
<feature type="region of interest" description="Disordered" evidence="1">
    <location>
        <begin position="133"/>
        <end position="207"/>
    </location>
</feature>
<dbReference type="AlphaFoldDB" id="A0AA39GFJ1"/>
<accession>A0AA39GFJ1</accession>
<dbReference type="EMBL" id="JAPDFR010000006">
    <property type="protein sequence ID" value="KAK0385614.1"/>
    <property type="molecule type" value="Genomic_DNA"/>
</dbReference>
<reference evidence="2" key="1">
    <citation type="submission" date="2022-10" db="EMBL/GenBank/DDBJ databases">
        <title>Determination and structural analysis of whole genome sequence of Sarocladium strictum F4-1.</title>
        <authorList>
            <person name="Hu L."/>
            <person name="Jiang Y."/>
        </authorList>
    </citation>
    <scope>NUCLEOTIDE SEQUENCE</scope>
    <source>
        <strain evidence="2">F4-1</strain>
    </source>
</reference>
<name>A0AA39GFJ1_SARSR</name>
<feature type="compositionally biased region" description="Polar residues" evidence="1">
    <location>
        <begin position="133"/>
        <end position="152"/>
    </location>
</feature>
<feature type="region of interest" description="Disordered" evidence="1">
    <location>
        <begin position="282"/>
        <end position="303"/>
    </location>
</feature>
<evidence type="ECO:0000313" key="2">
    <source>
        <dbReference type="EMBL" id="KAK0385614.1"/>
    </source>
</evidence>
<feature type="compositionally biased region" description="Basic and acidic residues" evidence="1">
    <location>
        <begin position="494"/>
        <end position="505"/>
    </location>
</feature>
<evidence type="ECO:0000256" key="1">
    <source>
        <dbReference type="SAM" id="MobiDB-lite"/>
    </source>
</evidence>
<feature type="compositionally biased region" description="Polar residues" evidence="1">
    <location>
        <begin position="169"/>
        <end position="181"/>
    </location>
</feature>
<feature type="region of interest" description="Disordered" evidence="1">
    <location>
        <begin position="481"/>
        <end position="511"/>
    </location>
</feature>
<protein>
    <submittedName>
        <fullName evidence="2">Uncharacterized protein</fullName>
    </submittedName>
</protein>
<proteinExistence type="predicted"/>
<evidence type="ECO:0000313" key="3">
    <source>
        <dbReference type="Proteomes" id="UP001175261"/>
    </source>
</evidence>
<dbReference type="Proteomes" id="UP001175261">
    <property type="component" value="Unassembled WGS sequence"/>
</dbReference>